<evidence type="ECO:0000256" key="2">
    <source>
        <dbReference type="ARBA" id="ARBA00012438"/>
    </source>
</evidence>
<keyword evidence="7" id="KW-0067">ATP-binding</keyword>
<dbReference type="InterPro" id="IPR004358">
    <property type="entry name" value="Sig_transdc_His_kin-like_C"/>
</dbReference>
<dbReference type="NCBIfam" id="TIGR00229">
    <property type="entry name" value="sensory_box"/>
    <property type="match status" value="1"/>
</dbReference>
<evidence type="ECO:0000256" key="9">
    <source>
        <dbReference type="SAM" id="Coils"/>
    </source>
</evidence>
<feature type="coiled-coil region" evidence="9">
    <location>
        <begin position="157"/>
        <end position="194"/>
    </location>
</feature>
<feature type="transmembrane region" description="Helical" evidence="10">
    <location>
        <begin position="89"/>
        <end position="116"/>
    </location>
</feature>
<dbReference type="InterPro" id="IPR005467">
    <property type="entry name" value="His_kinase_dom"/>
</dbReference>
<keyword evidence="8" id="KW-0902">Two-component regulatory system</keyword>
<evidence type="ECO:0000259" key="11">
    <source>
        <dbReference type="PROSITE" id="PS50109"/>
    </source>
</evidence>
<dbReference type="EC" id="2.7.13.3" evidence="2"/>
<keyword evidence="9" id="KW-0175">Coiled coil</keyword>
<dbReference type="AlphaFoldDB" id="A0A9C9ENC9"/>
<evidence type="ECO:0000313" key="14">
    <source>
        <dbReference type="EMBL" id="HEC78516.1"/>
    </source>
</evidence>
<dbReference type="SMART" id="SM00387">
    <property type="entry name" value="HATPase_c"/>
    <property type="match status" value="1"/>
</dbReference>
<feature type="domain" description="Histidine kinase" evidence="11">
    <location>
        <begin position="324"/>
        <end position="524"/>
    </location>
</feature>
<feature type="domain" description="PAS" evidence="12">
    <location>
        <begin position="188"/>
        <end position="241"/>
    </location>
</feature>
<organism evidence="14 15">
    <name type="scientific">candidate division WOR-3 bacterium</name>
    <dbReference type="NCBI Taxonomy" id="2052148"/>
    <lineage>
        <taxon>Bacteria</taxon>
        <taxon>Bacteria division WOR-3</taxon>
    </lineage>
</organism>
<dbReference type="InterPro" id="IPR000014">
    <property type="entry name" value="PAS"/>
</dbReference>
<dbReference type="SMART" id="SM00091">
    <property type="entry name" value="PAS"/>
    <property type="match status" value="1"/>
</dbReference>
<feature type="domain" description="PAC" evidence="13">
    <location>
        <begin position="259"/>
        <end position="311"/>
    </location>
</feature>
<dbReference type="Pfam" id="PF13426">
    <property type="entry name" value="PAS_9"/>
    <property type="match status" value="1"/>
</dbReference>
<feature type="transmembrane region" description="Helical" evidence="10">
    <location>
        <begin position="63"/>
        <end position="83"/>
    </location>
</feature>
<keyword evidence="4" id="KW-0808">Transferase</keyword>
<keyword evidence="6" id="KW-0418">Kinase</keyword>
<sequence length="540" mass="61067">MNKKTLLFLRFILILATILVMTYSKKGLSVFEPGYGVAFIYFLSNLILYCFPEKKFSKPVFSFFIFLFDIIAISLGIYFTQGIQTDFYLIYFLVIFVASVGQDIAGSLPIAIVASLLYGWLIYKSNPGIQLYDSKILIRIPFLFIISLISSYWSQSTRRELQKKEELERFNRELKKEVERVAAEEIELRRYNEKIINSVMSGVIAVSNDGIITTLNPVAEKTLGLKKAEAIGQDIKNFSELTPLWEKMNQCMKSGNSLKRDEVAIKNKNNEKIPIGFSMSPITGAKERFSGCVVIFKDLSGIRALEEKLKRAERLSYLGKMASWVAHEIRNPLTAIDGFAQLLEHTEDQRKIKLFSSEIHKGTQRINYIIDDILAFARTKRKVAAVDINLRELIESIVKNVSNVEVTIKGDKTPVVQGEIESIRRLFVNLINNSIEAMHDKGKLKITFSSDGNYCVTEIVDNGEGISKEDIKNIFEPFFTTKQRGTGLGLSIVKKIIDEHNGKIELEGEKGVGTTCRVYLPKKGVKINGSQKNDKSIEIA</sequence>
<evidence type="ECO:0000256" key="7">
    <source>
        <dbReference type="ARBA" id="ARBA00022840"/>
    </source>
</evidence>
<feature type="transmembrane region" description="Helical" evidence="10">
    <location>
        <begin position="136"/>
        <end position="154"/>
    </location>
</feature>
<accession>A0A9C9ENC9</accession>
<dbReference type="EMBL" id="DRIG01000057">
    <property type="protein sequence ID" value="HEC78516.1"/>
    <property type="molecule type" value="Genomic_DNA"/>
</dbReference>
<dbReference type="GO" id="GO:0005524">
    <property type="term" value="F:ATP binding"/>
    <property type="evidence" value="ECO:0007669"/>
    <property type="project" value="UniProtKB-KW"/>
</dbReference>
<dbReference type="InterPro" id="IPR003661">
    <property type="entry name" value="HisK_dim/P_dom"/>
</dbReference>
<dbReference type="SUPFAM" id="SSF47384">
    <property type="entry name" value="Homodimeric domain of signal transducing histidine kinase"/>
    <property type="match status" value="1"/>
</dbReference>
<dbReference type="InterPro" id="IPR035965">
    <property type="entry name" value="PAS-like_dom_sf"/>
</dbReference>
<keyword evidence="5" id="KW-0547">Nucleotide-binding</keyword>
<name>A0A9C9ENC9_UNCW3</name>
<evidence type="ECO:0000256" key="5">
    <source>
        <dbReference type="ARBA" id="ARBA00022741"/>
    </source>
</evidence>
<comment type="catalytic activity">
    <reaction evidence="1">
        <text>ATP + protein L-histidine = ADP + protein N-phospho-L-histidine.</text>
        <dbReference type="EC" id="2.7.13.3"/>
    </reaction>
</comment>
<evidence type="ECO:0000256" key="10">
    <source>
        <dbReference type="SAM" id="Phobius"/>
    </source>
</evidence>
<dbReference type="Proteomes" id="UP000885826">
    <property type="component" value="Unassembled WGS sequence"/>
</dbReference>
<keyword evidence="10" id="KW-0472">Membrane</keyword>
<gene>
    <name evidence="14" type="ORF">ENI34_05155</name>
</gene>
<dbReference type="PROSITE" id="PS50112">
    <property type="entry name" value="PAS"/>
    <property type="match status" value="1"/>
</dbReference>
<evidence type="ECO:0000256" key="3">
    <source>
        <dbReference type="ARBA" id="ARBA00022553"/>
    </source>
</evidence>
<evidence type="ECO:0000256" key="4">
    <source>
        <dbReference type="ARBA" id="ARBA00022679"/>
    </source>
</evidence>
<dbReference type="Pfam" id="PF00512">
    <property type="entry name" value="HisKA"/>
    <property type="match status" value="1"/>
</dbReference>
<dbReference type="PROSITE" id="PS50113">
    <property type="entry name" value="PAC"/>
    <property type="match status" value="1"/>
</dbReference>
<feature type="transmembrane region" description="Helical" evidence="10">
    <location>
        <begin position="34"/>
        <end position="51"/>
    </location>
</feature>
<dbReference type="GO" id="GO:0000155">
    <property type="term" value="F:phosphorelay sensor kinase activity"/>
    <property type="evidence" value="ECO:0007669"/>
    <property type="project" value="InterPro"/>
</dbReference>
<proteinExistence type="predicted"/>
<dbReference type="Gene3D" id="3.30.565.10">
    <property type="entry name" value="Histidine kinase-like ATPase, C-terminal domain"/>
    <property type="match status" value="1"/>
</dbReference>
<keyword evidence="10" id="KW-1133">Transmembrane helix</keyword>
<keyword evidence="10" id="KW-0812">Transmembrane</keyword>
<dbReference type="Pfam" id="PF02518">
    <property type="entry name" value="HATPase_c"/>
    <property type="match status" value="1"/>
</dbReference>
<dbReference type="PRINTS" id="PR00344">
    <property type="entry name" value="BCTRLSENSOR"/>
</dbReference>
<evidence type="ECO:0000259" key="12">
    <source>
        <dbReference type="PROSITE" id="PS50112"/>
    </source>
</evidence>
<dbReference type="CDD" id="cd00130">
    <property type="entry name" value="PAS"/>
    <property type="match status" value="1"/>
</dbReference>
<keyword evidence="3" id="KW-0597">Phosphoprotein</keyword>
<dbReference type="Gene3D" id="1.10.287.130">
    <property type="match status" value="1"/>
</dbReference>
<evidence type="ECO:0000256" key="1">
    <source>
        <dbReference type="ARBA" id="ARBA00000085"/>
    </source>
</evidence>
<evidence type="ECO:0000256" key="6">
    <source>
        <dbReference type="ARBA" id="ARBA00022777"/>
    </source>
</evidence>
<dbReference type="InterPro" id="IPR000700">
    <property type="entry name" value="PAS-assoc_C"/>
</dbReference>
<dbReference type="InterPro" id="IPR003594">
    <property type="entry name" value="HATPase_dom"/>
</dbReference>
<evidence type="ECO:0000256" key="8">
    <source>
        <dbReference type="ARBA" id="ARBA00023012"/>
    </source>
</evidence>
<dbReference type="PANTHER" id="PTHR43065:SF10">
    <property type="entry name" value="PEROXIDE STRESS-ACTIVATED HISTIDINE KINASE MAK3"/>
    <property type="match status" value="1"/>
</dbReference>
<dbReference type="PANTHER" id="PTHR43065">
    <property type="entry name" value="SENSOR HISTIDINE KINASE"/>
    <property type="match status" value="1"/>
</dbReference>
<dbReference type="PROSITE" id="PS50109">
    <property type="entry name" value="HIS_KIN"/>
    <property type="match status" value="1"/>
</dbReference>
<dbReference type="SUPFAM" id="SSF55785">
    <property type="entry name" value="PYP-like sensor domain (PAS domain)"/>
    <property type="match status" value="1"/>
</dbReference>
<evidence type="ECO:0000313" key="15">
    <source>
        <dbReference type="Proteomes" id="UP000885826"/>
    </source>
</evidence>
<comment type="caution">
    <text evidence="14">The sequence shown here is derived from an EMBL/GenBank/DDBJ whole genome shotgun (WGS) entry which is preliminary data.</text>
</comment>
<dbReference type="CDD" id="cd00075">
    <property type="entry name" value="HATPase"/>
    <property type="match status" value="1"/>
</dbReference>
<dbReference type="InterPro" id="IPR036890">
    <property type="entry name" value="HATPase_C_sf"/>
</dbReference>
<dbReference type="SMART" id="SM00388">
    <property type="entry name" value="HisKA"/>
    <property type="match status" value="1"/>
</dbReference>
<dbReference type="Gene3D" id="3.30.450.20">
    <property type="entry name" value="PAS domain"/>
    <property type="match status" value="1"/>
</dbReference>
<dbReference type="SUPFAM" id="SSF55874">
    <property type="entry name" value="ATPase domain of HSP90 chaperone/DNA topoisomerase II/histidine kinase"/>
    <property type="match status" value="1"/>
</dbReference>
<dbReference type="InterPro" id="IPR036097">
    <property type="entry name" value="HisK_dim/P_sf"/>
</dbReference>
<evidence type="ECO:0000259" key="13">
    <source>
        <dbReference type="PROSITE" id="PS50113"/>
    </source>
</evidence>
<protein>
    <recommendedName>
        <fullName evidence="2">histidine kinase</fullName>
        <ecNumber evidence="2">2.7.13.3</ecNumber>
    </recommendedName>
</protein>
<reference evidence="14" key="1">
    <citation type="journal article" date="2020" name="mSystems">
        <title>Genome- and Community-Level Interaction Insights into Carbon Utilization and Element Cycling Functions of Hydrothermarchaeota in Hydrothermal Sediment.</title>
        <authorList>
            <person name="Zhou Z."/>
            <person name="Liu Y."/>
            <person name="Xu W."/>
            <person name="Pan J."/>
            <person name="Luo Z.H."/>
            <person name="Li M."/>
        </authorList>
    </citation>
    <scope>NUCLEOTIDE SEQUENCE</scope>
    <source>
        <strain evidence="14">HyVt-388</strain>
    </source>
</reference>
<dbReference type="CDD" id="cd00082">
    <property type="entry name" value="HisKA"/>
    <property type="match status" value="1"/>
</dbReference>